<proteinExistence type="predicted"/>
<reference evidence="1" key="1">
    <citation type="submission" date="2021-06" db="EMBL/GenBank/DDBJ databases">
        <title>Parelaphostrongylus tenuis whole genome reference sequence.</title>
        <authorList>
            <person name="Garwood T.J."/>
            <person name="Larsen P.A."/>
            <person name="Fountain-Jones N.M."/>
            <person name="Garbe J.R."/>
            <person name="Macchietto M.G."/>
            <person name="Kania S.A."/>
            <person name="Gerhold R.W."/>
            <person name="Richards J.E."/>
            <person name="Wolf T.M."/>
        </authorList>
    </citation>
    <scope>NUCLEOTIDE SEQUENCE</scope>
    <source>
        <strain evidence="1">MNPRO001-30</strain>
        <tissue evidence="1">Meninges</tissue>
    </source>
</reference>
<dbReference type="AlphaFoldDB" id="A0AAD5WJK1"/>
<protein>
    <submittedName>
        <fullName evidence="1">Uncharacterized protein</fullName>
    </submittedName>
</protein>
<dbReference type="Proteomes" id="UP001196413">
    <property type="component" value="Unassembled WGS sequence"/>
</dbReference>
<accession>A0AAD5WJK1</accession>
<comment type="caution">
    <text evidence="1">The sequence shown here is derived from an EMBL/GenBank/DDBJ whole genome shotgun (WGS) entry which is preliminary data.</text>
</comment>
<keyword evidence="2" id="KW-1185">Reference proteome</keyword>
<evidence type="ECO:0000313" key="1">
    <source>
        <dbReference type="EMBL" id="KAJ1372964.1"/>
    </source>
</evidence>
<gene>
    <name evidence="1" type="ORF">KIN20_035280</name>
</gene>
<sequence>MLKKGGSARAATRRELQPLVHDPLLTSSRDIALKLSVDQNTLWNQSFSTRSLAKARTEPKLGGNINSRVPSFFASRLLNSNGITTMARSCKMRIPPDKKESANVYH</sequence>
<evidence type="ECO:0000313" key="2">
    <source>
        <dbReference type="Proteomes" id="UP001196413"/>
    </source>
</evidence>
<dbReference type="EMBL" id="JAHQIW010007209">
    <property type="protein sequence ID" value="KAJ1372964.1"/>
    <property type="molecule type" value="Genomic_DNA"/>
</dbReference>
<name>A0AAD5WJK1_PARTN</name>
<organism evidence="1 2">
    <name type="scientific">Parelaphostrongylus tenuis</name>
    <name type="common">Meningeal worm</name>
    <dbReference type="NCBI Taxonomy" id="148309"/>
    <lineage>
        <taxon>Eukaryota</taxon>
        <taxon>Metazoa</taxon>
        <taxon>Ecdysozoa</taxon>
        <taxon>Nematoda</taxon>
        <taxon>Chromadorea</taxon>
        <taxon>Rhabditida</taxon>
        <taxon>Rhabditina</taxon>
        <taxon>Rhabditomorpha</taxon>
        <taxon>Strongyloidea</taxon>
        <taxon>Metastrongylidae</taxon>
        <taxon>Parelaphostrongylus</taxon>
    </lineage>
</organism>